<keyword evidence="2" id="KW-1185">Reference proteome</keyword>
<dbReference type="RefSeq" id="WP_243797591.1">
    <property type="nucleotide sequence ID" value="NZ_JALHAT010000004.1"/>
</dbReference>
<name>A0ABT0A9U3_9SPHN</name>
<organism evidence="1 2">
    <name type="scientific">Novosphingobium mangrovi</name>
    <name type="common">ex Hu et al. 2023</name>
    <dbReference type="NCBI Taxonomy" id="2930094"/>
    <lineage>
        <taxon>Bacteria</taxon>
        <taxon>Pseudomonadati</taxon>
        <taxon>Pseudomonadota</taxon>
        <taxon>Alphaproteobacteria</taxon>
        <taxon>Sphingomonadales</taxon>
        <taxon>Sphingomonadaceae</taxon>
        <taxon>Novosphingobium</taxon>
    </lineage>
</organism>
<dbReference type="EMBL" id="JALHAT010000004">
    <property type="protein sequence ID" value="MCJ1959965.1"/>
    <property type="molecule type" value="Genomic_DNA"/>
</dbReference>
<reference evidence="1" key="1">
    <citation type="submission" date="2022-03" db="EMBL/GenBank/DDBJ databases">
        <title>Identification of a novel bacterium isolated from mangrove sediments.</title>
        <authorList>
            <person name="Pan X."/>
        </authorList>
    </citation>
    <scope>NUCLEOTIDE SEQUENCE</scope>
    <source>
        <strain evidence="1">B2637</strain>
    </source>
</reference>
<proteinExistence type="predicted"/>
<accession>A0ABT0A9U3</accession>
<evidence type="ECO:0000313" key="1">
    <source>
        <dbReference type="EMBL" id="MCJ1959965.1"/>
    </source>
</evidence>
<protein>
    <submittedName>
        <fullName evidence="1">Uncharacterized protein</fullName>
    </submittedName>
</protein>
<gene>
    <name evidence="1" type="ORF">MTR65_04665</name>
</gene>
<evidence type="ECO:0000313" key="2">
    <source>
        <dbReference type="Proteomes" id="UP001162802"/>
    </source>
</evidence>
<dbReference type="Proteomes" id="UP001162802">
    <property type="component" value="Unassembled WGS sequence"/>
</dbReference>
<comment type="caution">
    <text evidence="1">The sequence shown here is derived from an EMBL/GenBank/DDBJ whole genome shotgun (WGS) entry which is preliminary data.</text>
</comment>
<sequence length="135" mass="14235">MSISAVVSGAEVTNLLRGSGLAAQRVAYVESEIRDLTQEAAAIATRTLDADAFRTALARRIDSDVASGKLSAEDARAIRQALVRTFAPSAEPQEETLDDSGSARAIPLVASAYGQEDADSYLHTIAHGTFIDMPV</sequence>